<sequence length="315" mass="36040">MEGHKHFSHPHTLSFHQNLEGAQLTCTGCNFPCTDTAVYVCHACHNFFLHDQCFDATRSLIHPSHPDHPLSLYSSPTYASGSFVCNSCNKIGSGFCFACSACEFDLHIHCAYNNLNPKRISNPPPNQIILKSHPYHPLKYLPKPRYSGSYSCNVCGANYDPNDELYRCDICDYDAHMGCTRLPETVRREDHEHTLSLLHVNPYPSFECDVCRGAIAQNHSMYYCASGCDYGMHVKCVSRQVSDQARMGEITFDLDMSRLLNKMRKLIQSYWALAVIMVIVAIVILVIIDSYYSNDYYSNRYYRNGYDRNGYYRYG</sequence>
<dbReference type="Proteomes" id="UP001056120">
    <property type="component" value="Linkage Group LG02"/>
</dbReference>
<organism evidence="1 2">
    <name type="scientific">Smallanthus sonchifolius</name>
    <dbReference type="NCBI Taxonomy" id="185202"/>
    <lineage>
        <taxon>Eukaryota</taxon>
        <taxon>Viridiplantae</taxon>
        <taxon>Streptophyta</taxon>
        <taxon>Embryophyta</taxon>
        <taxon>Tracheophyta</taxon>
        <taxon>Spermatophyta</taxon>
        <taxon>Magnoliopsida</taxon>
        <taxon>eudicotyledons</taxon>
        <taxon>Gunneridae</taxon>
        <taxon>Pentapetalae</taxon>
        <taxon>asterids</taxon>
        <taxon>campanulids</taxon>
        <taxon>Asterales</taxon>
        <taxon>Asteraceae</taxon>
        <taxon>Asteroideae</taxon>
        <taxon>Heliantheae alliance</taxon>
        <taxon>Millerieae</taxon>
        <taxon>Smallanthus</taxon>
    </lineage>
</organism>
<reference evidence="2" key="1">
    <citation type="journal article" date="2022" name="Mol. Ecol. Resour.">
        <title>The genomes of chicory, endive, great burdock and yacon provide insights into Asteraceae palaeo-polyploidization history and plant inulin production.</title>
        <authorList>
            <person name="Fan W."/>
            <person name="Wang S."/>
            <person name="Wang H."/>
            <person name="Wang A."/>
            <person name="Jiang F."/>
            <person name="Liu H."/>
            <person name="Zhao H."/>
            <person name="Xu D."/>
            <person name="Zhang Y."/>
        </authorList>
    </citation>
    <scope>NUCLEOTIDE SEQUENCE [LARGE SCALE GENOMIC DNA]</scope>
    <source>
        <strain evidence="2">cv. Yunnan</strain>
    </source>
</reference>
<gene>
    <name evidence="1" type="ORF">L1987_06126</name>
</gene>
<evidence type="ECO:0000313" key="2">
    <source>
        <dbReference type="Proteomes" id="UP001056120"/>
    </source>
</evidence>
<dbReference type="EMBL" id="CM042019">
    <property type="protein sequence ID" value="KAI3824659.1"/>
    <property type="molecule type" value="Genomic_DNA"/>
</dbReference>
<protein>
    <submittedName>
        <fullName evidence="1">Uncharacterized protein</fullName>
    </submittedName>
</protein>
<name>A0ACB9JXM9_9ASTR</name>
<reference evidence="1 2" key="2">
    <citation type="journal article" date="2022" name="Mol. Ecol. Resour.">
        <title>The genomes of chicory, endive, great burdock and yacon provide insights into Asteraceae paleo-polyploidization history and plant inulin production.</title>
        <authorList>
            <person name="Fan W."/>
            <person name="Wang S."/>
            <person name="Wang H."/>
            <person name="Wang A."/>
            <person name="Jiang F."/>
            <person name="Liu H."/>
            <person name="Zhao H."/>
            <person name="Xu D."/>
            <person name="Zhang Y."/>
        </authorList>
    </citation>
    <scope>NUCLEOTIDE SEQUENCE [LARGE SCALE GENOMIC DNA]</scope>
    <source>
        <strain evidence="2">cv. Yunnan</strain>
        <tissue evidence="1">Leaves</tissue>
    </source>
</reference>
<proteinExistence type="predicted"/>
<keyword evidence="2" id="KW-1185">Reference proteome</keyword>
<evidence type="ECO:0000313" key="1">
    <source>
        <dbReference type="EMBL" id="KAI3824659.1"/>
    </source>
</evidence>
<comment type="caution">
    <text evidence="1">The sequence shown here is derived from an EMBL/GenBank/DDBJ whole genome shotgun (WGS) entry which is preliminary data.</text>
</comment>
<accession>A0ACB9JXM9</accession>